<evidence type="ECO:0000256" key="7">
    <source>
        <dbReference type="SAM" id="Phobius"/>
    </source>
</evidence>
<dbReference type="STRING" id="1195760.SAMN05444281_0449"/>
<keyword evidence="3 7" id="KW-1133">Transmembrane helix</keyword>
<dbReference type="Proteomes" id="UP000184109">
    <property type="component" value="Unassembled WGS sequence"/>
</dbReference>
<dbReference type="RefSeq" id="WP_073118049.1">
    <property type="nucleotide sequence ID" value="NZ_BMEN01000001.1"/>
</dbReference>
<evidence type="ECO:0000256" key="1">
    <source>
        <dbReference type="ARBA" id="ARBA00004127"/>
    </source>
</evidence>
<organism evidence="9 10">
    <name type="scientific">Wenyingzhuangia marina</name>
    <dbReference type="NCBI Taxonomy" id="1195760"/>
    <lineage>
        <taxon>Bacteria</taxon>
        <taxon>Pseudomonadati</taxon>
        <taxon>Bacteroidota</taxon>
        <taxon>Flavobacteriia</taxon>
        <taxon>Flavobacteriales</taxon>
        <taxon>Flavobacteriaceae</taxon>
        <taxon>Wenyingzhuangia</taxon>
    </lineage>
</organism>
<gene>
    <name evidence="9" type="ORF">SAMN05444281_0449</name>
</gene>
<protein>
    <submittedName>
        <fullName evidence="9">Sterol desaturase/sphingolipid hydroxylase, fatty acid hydroxylase superfamily</fullName>
    </submittedName>
</protein>
<feature type="transmembrane region" description="Helical" evidence="7">
    <location>
        <begin position="141"/>
        <end position="164"/>
    </location>
</feature>
<evidence type="ECO:0000256" key="5">
    <source>
        <dbReference type="ARBA" id="ARBA00023098"/>
    </source>
</evidence>
<dbReference type="GO" id="GO:0012505">
    <property type="term" value="C:endomembrane system"/>
    <property type="evidence" value="ECO:0007669"/>
    <property type="project" value="UniProtKB-SubCell"/>
</dbReference>
<reference evidence="10" key="1">
    <citation type="submission" date="2016-11" db="EMBL/GenBank/DDBJ databases">
        <authorList>
            <person name="Varghese N."/>
            <person name="Submissions S."/>
        </authorList>
    </citation>
    <scope>NUCLEOTIDE SEQUENCE [LARGE SCALE GENOMIC DNA]</scope>
    <source>
        <strain evidence="10">DSM 100572</strain>
    </source>
</reference>
<sequence length="268" mass="31404">MNKIFSNQFLIYASVLIGFWILELVLGQQKVKEKLLHSLLNIKFLLFVLPIQIVFSLGVFMTAQWTEVSGWGLLHLFPFKLSFIPSFVLAFIVLDFFEYLYHRMMHKVPFFWRFHQVHHSDRDLDITTTVREHPGESILRLVYTILMILVVGVSPAILIVRQFIQSAINLISHITLKLPNKLNNIVSLVFITPNTHQVHHHYELPYTDSNYGDVLSIWDHIFSTFMKKEPSEIVYGVDVNMDKEKCNNFKNLLKSPFDKDLELIKKDE</sequence>
<dbReference type="PANTHER" id="PTHR21624">
    <property type="entry name" value="STEROL DESATURASE-RELATED PROTEIN"/>
    <property type="match status" value="1"/>
</dbReference>
<dbReference type="GO" id="GO:0005506">
    <property type="term" value="F:iron ion binding"/>
    <property type="evidence" value="ECO:0007669"/>
    <property type="project" value="InterPro"/>
</dbReference>
<feature type="transmembrane region" description="Helical" evidence="7">
    <location>
        <begin position="6"/>
        <end position="26"/>
    </location>
</feature>
<feature type="domain" description="Fatty acid hydroxylase" evidence="8">
    <location>
        <begin position="87"/>
        <end position="224"/>
    </location>
</feature>
<evidence type="ECO:0000313" key="9">
    <source>
        <dbReference type="EMBL" id="SHH40732.1"/>
    </source>
</evidence>
<dbReference type="OrthoDB" id="9770329at2"/>
<dbReference type="EMBL" id="FQXQ01000001">
    <property type="protein sequence ID" value="SHH40732.1"/>
    <property type="molecule type" value="Genomic_DNA"/>
</dbReference>
<evidence type="ECO:0000256" key="2">
    <source>
        <dbReference type="ARBA" id="ARBA00022692"/>
    </source>
</evidence>
<evidence type="ECO:0000256" key="4">
    <source>
        <dbReference type="ARBA" id="ARBA00023002"/>
    </source>
</evidence>
<dbReference type="GO" id="GO:0006643">
    <property type="term" value="P:membrane lipid metabolic process"/>
    <property type="evidence" value="ECO:0007669"/>
    <property type="project" value="TreeGrafter"/>
</dbReference>
<dbReference type="GO" id="GO:0008610">
    <property type="term" value="P:lipid biosynthetic process"/>
    <property type="evidence" value="ECO:0007669"/>
    <property type="project" value="InterPro"/>
</dbReference>
<dbReference type="Pfam" id="PF04116">
    <property type="entry name" value="FA_hydroxylase"/>
    <property type="match status" value="1"/>
</dbReference>
<evidence type="ECO:0000256" key="3">
    <source>
        <dbReference type="ARBA" id="ARBA00022989"/>
    </source>
</evidence>
<dbReference type="GO" id="GO:0050479">
    <property type="term" value="F:glyceryl-ether monooxygenase activity"/>
    <property type="evidence" value="ECO:0007669"/>
    <property type="project" value="TreeGrafter"/>
</dbReference>
<dbReference type="InterPro" id="IPR051689">
    <property type="entry name" value="Sterol_desaturase/TMEM195"/>
</dbReference>
<keyword evidence="4" id="KW-0560">Oxidoreductase</keyword>
<keyword evidence="5" id="KW-0443">Lipid metabolism</keyword>
<comment type="subcellular location">
    <subcellularLocation>
        <location evidence="1">Endomembrane system</location>
        <topology evidence="1">Multi-pass membrane protein</topology>
    </subcellularLocation>
</comment>
<evidence type="ECO:0000256" key="6">
    <source>
        <dbReference type="ARBA" id="ARBA00023136"/>
    </source>
</evidence>
<feature type="transmembrane region" description="Helical" evidence="7">
    <location>
        <begin position="38"/>
        <end position="61"/>
    </location>
</feature>
<proteinExistence type="predicted"/>
<evidence type="ECO:0000313" key="10">
    <source>
        <dbReference type="Proteomes" id="UP000184109"/>
    </source>
</evidence>
<feature type="transmembrane region" description="Helical" evidence="7">
    <location>
        <begin position="81"/>
        <end position="101"/>
    </location>
</feature>
<keyword evidence="6 7" id="KW-0472">Membrane</keyword>
<dbReference type="AlphaFoldDB" id="A0A1M5SQD6"/>
<keyword evidence="10" id="KW-1185">Reference proteome</keyword>
<dbReference type="InterPro" id="IPR006694">
    <property type="entry name" value="Fatty_acid_hydroxylase"/>
</dbReference>
<dbReference type="GO" id="GO:0016020">
    <property type="term" value="C:membrane"/>
    <property type="evidence" value="ECO:0007669"/>
    <property type="project" value="GOC"/>
</dbReference>
<name>A0A1M5SQD6_9FLAO</name>
<keyword evidence="2 7" id="KW-0812">Transmembrane</keyword>
<evidence type="ECO:0000259" key="8">
    <source>
        <dbReference type="Pfam" id="PF04116"/>
    </source>
</evidence>
<accession>A0A1M5SQD6</accession>
<dbReference type="PANTHER" id="PTHR21624:SF1">
    <property type="entry name" value="ALKYLGLYCEROL MONOOXYGENASE"/>
    <property type="match status" value="1"/>
</dbReference>